<organism evidence="2 3">
    <name type="scientific">Fundicoccus culcitae</name>
    <dbReference type="NCBI Taxonomy" id="2969821"/>
    <lineage>
        <taxon>Bacteria</taxon>
        <taxon>Bacillati</taxon>
        <taxon>Bacillota</taxon>
        <taxon>Bacilli</taxon>
        <taxon>Lactobacillales</taxon>
        <taxon>Aerococcaceae</taxon>
        <taxon>Fundicoccus</taxon>
    </lineage>
</organism>
<dbReference type="PANTHER" id="PTHR43649">
    <property type="entry name" value="ARABINOSE-BINDING PROTEIN-RELATED"/>
    <property type="match status" value="1"/>
</dbReference>
<dbReference type="SUPFAM" id="SSF53850">
    <property type="entry name" value="Periplasmic binding protein-like II"/>
    <property type="match status" value="1"/>
</dbReference>
<feature type="signal peptide" evidence="1">
    <location>
        <begin position="1"/>
        <end position="31"/>
    </location>
</feature>
<dbReference type="InterPro" id="IPR050490">
    <property type="entry name" value="Bact_solute-bd_prot1"/>
</dbReference>
<dbReference type="RefSeq" id="WP_313793267.1">
    <property type="nucleotide sequence ID" value="NZ_CP102453.1"/>
</dbReference>
<dbReference type="Pfam" id="PF13416">
    <property type="entry name" value="SBP_bac_8"/>
    <property type="match status" value="1"/>
</dbReference>
<feature type="chain" id="PRO_5046997744" evidence="1">
    <location>
        <begin position="32"/>
        <end position="445"/>
    </location>
</feature>
<dbReference type="InterPro" id="IPR006059">
    <property type="entry name" value="SBP"/>
</dbReference>
<keyword evidence="1" id="KW-0732">Signal</keyword>
<protein>
    <submittedName>
        <fullName evidence="2">Extracellular solute-binding protein</fullName>
    </submittedName>
</protein>
<sequence>MKKKSSILLSAITVALSAVGFTSFNPQVANAQEPVVIDWWTPQWSDQETAWIEKYVEEFNNSQAEIQVALEVVPGDAWDQRIIAAQAAGNAPDITTMNYNKIVFSAERGEILPLNDYMDPAVFDDLLDNVKGFVTVGDQQYAYPMLVEPSSVLFYRKDLFEEAGLDPEVAPTTWEELKSFGEQLKGVGNTVSPLAAANNAVEIAWTHWGLQAMVDGYPINDDWSASTINSPQVAELVEFWASLHTDGILPVQGFETGYNDITPLADGAVAMQISGSWVIGQLKNEHPEVVENIGVAVMPTPDGNFDRPTASLGGWTLTIDGLSDNPQEAADFISWFVAGDEEIMLEFFRDTAQYSKFPARISVDEVISTDPAGAEDPWRQLIAEQIIPYAVPEPIYAWEISQEYANAVERVYITGQSVEDALIEAETNINTYIENNDYAGTNPRQ</sequence>
<gene>
    <name evidence="2" type="ORF">NRE15_12870</name>
</gene>
<accession>A0ABY5P5D9</accession>
<reference evidence="2 3" key="1">
    <citation type="submission" date="2022-08" db="EMBL/GenBank/DDBJ databases">
        <title>Aerococcaceae sp. nov isolated from spoiled eye mask.</title>
        <authorList>
            <person name="Zhou G."/>
            <person name="Xie X.-B."/>
            <person name="Shi Q.-S."/>
            <person name="Wang Y.-S."/>
            <person name="Wen X."/>
            <person name="Peng H."/>
            <person name="Yang X.-J."/>
            <person name="Tao H.-B."/>
            <person name="Huang X.-M."/>
        </authorList>
    </citation>
    <scope>NUCLEOTIDE SEQUENCE [LARGE SCALE GENOMIC DNA]</scope>
    <source>
        <strain evidence="3">DM20194951</strain>
    </source>
</reference>
<dbReference type="Gene3D" id="3.40.190.10">
    <property type="entry name" value="Periplasmic binding protein-like II"/>
    <property type="match status" value="2"/>
</dbReference>
<dbReference type="Proteomes" id="UP001315967">
    <property type="component" value="Chromosome"/>
</dbReference>
<evidence type="ECO:0000313" key="2">
    <source>
        <dbReference type="EMBL" id="UUX33764.1"/>
    </source>
</evidence>
<name>A0ABY5P5D9_9LACT</name>
<keyword evidence="3" id="KW-1185">Reference proteome</keyword>
<dbReference type="PANTHER" id="PTHR43649:SF12">
    <property type="entry name" value="DIACETYLCHITOBIOSE BINDING PROTEIN DASA"/>
    <property type="match status" value="1"/>
</dbReference>
<evidence type="ECO:0000313" key="3">
    <source>
        <dbReference type="Proteomes" id="UP001315967"/>
    </source>
</evidence>
<proteinExistence type="predicted"/>
<dbReference type="EMBL" id="CP102453">
    <property type="protein sequence ID" value="UUX33764.1"/>
    <property type="molecule type" value="Genomic_DNA"/>
</dbReference>
<evidence type="ECO:0000256" key="1">
    <source>
        <dbReference type="SAM" id="SignalP"/>
    </source>
</evidence>